<accession>A0A1H5PBP9</accession>
<evidence type="ECO:0000313" key="1">
    <source>
        <dbReference type="EMBL" id="SEF10501.1"/>
    </source>
</evidence>
<gene>
    <name evidence="1" type="ORF">SAMN04489740_3999</name>
</gene>
<dbReference type="Proteomes" id="UP000182725">
    <property type="component" value="Unassembled WGS sequence"/>
</dbReference>
<protein>
    <submittedName>
        <fullName evidence="1">AAA-like domain-containing protein</fullName>
    </submittedName>
</protein>
<dbReference type="AlphaFoldDB" id="A0A1H5PBP9"/>
<evidence type="ECO:0000313" key="2">
    <source>
        <dbReference type="Proteomes" id="UP000182725"/>
    </source>
</evidence>
<reference evidence="1 2" key="1">
    <citation type="submission" date="2016-10" db="EMBL/GenBank/DDBJ databases">
        <authorList>
            <person name="de Groot N.N."/>
        </authorList>
    </citation>
    <scope>NUCLEOTIDE SEQUENCE [LARGE SCALE GENOMIC DNA]</scope>
    <source>
        <strain evidence="1 2">DSM 22274</strain>
    </source>
</reference>
<dbReference type="Gene3D" id="3.40.50.300">
    <property type="entry name" value="P-loop containing nucleotide triphosphate hydrolases"/>
    <property type="match status" value="2"/>
</dbReference>
<dbReference type="InterPro" id="IPR027417">
    <property type="entry name" value="P-loop_NTPase"/>
</dbReference>
<sequence>MKLLDRFTKSNQDDQAQVFDFIPSTESAQGRKERRAQAAEIRRTRTESGTVLPINRLPFTTFPKGGAKVPANLRGPSTVTPQVHGSSTLTYAAAYPFVSEGGLGAEGVYMGQDTAGGGAFCADPWAWYEKGFVSGTSIVLIGGVGTGKSTCAKTLVCRLVIAGRKAAVCTDKKGEWVRVARWLGGEVISVGPGRSSRINPLDEGSRPLLNSEDKPLSDFEWAAIVSSRRLALLGTLVSILLGGRMLEPAEHVALTRAVSHAAEYNKVPTIPHVISALKNPSEEVRAEIQDQGANLGHALTRCVTGDIAGMFDGESTVSFNPDAPIMVIDTSGLTGASSEAVSITSACTSAWVEAVVTNKESGQRVVVYEEGWDTLSDPAALERMVVQWKLAREYGITNLLILHKLADLDMAGDSGSKPRALAESLLTDAEIRIVYRQAPGALPTTKKNLGLTTAEAEKVSKLKKGQGLWKVGPRSFIVDNKMTAAERPVFDTDARMESK</sequence>
<organism evidence="1 2">
    <name type="scientific">Arthrobacter alpinus</name>
    <dbReference type="NCBI Taxonomy" id="656366"/>
    <lineage>
        <taxon>Bacteria</taxon>
        <taxon>Bacillati</taxon>
        <taxon>Actinomycetota</taxon>
        <taxon>Actinomycetes</taxon>
        <taxon>Micrococcales</taxon>
        <taxon>Micrococcaceae</taxon>
        <taxon>Arthrobacter</taxon>
    </lineage>
</organism>
<proteinExistence type="predicted"/>
<dbReference type="SUPFAM" id="SSF52540">
    <property type="entry name" value="P-loop containing nucleoside triphosphate hydrolases"/>
    <property type="match status" value="1"/>
</dbReference>
<name>A0A1H5PBP9_9MICC</name>
<dbReference type="EMBL" id="FNTV01000002">
    <property type="protein sequence ID" value="SEF10501.1"/>
    <property type="molecule type" value="Genomic_DNA"/>
</dbReference>